<sequence length="267" mass="29880">MHDVAGEDLKGSAANPEARRPARIKSFSRRGGRMVRQYQAVLDEHGPFYVLDLPEGDSPTTIAPNARVDLLAAFGNDAPIVVEIGPGSGEQLTSYAKEHPDRNILAFEAWHVGVARCVANAVRKGVTNVRIVEADAAQALPVIFADPEAPRAGELWTFFPDPWRKSRHRKRRLIAGPFIAEAAKILEVGGLWRLATDWDDYAWQMRDELEANDSFVNLHAGERPDPNDREPARGGFAPRWDERIMTRFERRGVEAGRTIHDLTFRRG</sequence>
<comment type="similarity">
    <text evidence="7">Belongs to the class I-like SAM-binding methyltransferase superfamily. TrmB family.</text>
</comment>
<dbReference type="STRING" id="1823756.A4H34_06850"/>
<evidence type="ECO:0000256" key="4">
    <source>
        <dbReference type="ARBA" id="ARBA00022679"/>
    </source>
</evidence>
<keyword evidence="10" id="KW-1185">Reference proteome</keyword>
<dbReference type="UniPathway" id="UPA00989"/>
<comment type="caution">
    <text evidence="9">The sequence shown here is derived from an EMBL/GenBank/DDBJ whole genome shotgun (WGS) entry which is preliminary data.</text>
</comment>
<feature type="binding site" evidence="7">
    <location>
        <position position="165"/>
    </location>
    <ligand>
        <name>substrate</name>
    </ligand>
</feature>
<keyword evidence="6 7" id="KW-0819">tRNA processing</keyword>
<evidence type="ECO:0000256" key="3">
    <source>
        <dbReference type="ARBA" id="ARBA00022603"/>
    </source>
</evidence>
<dbReference type="InterPro" id="IPR055361">
    <property type="entry name" value="tRNA_methyltr_TrmB_bact"/>
</dbReference>
<accession>A0A179B551</accession>
<dbReference type="PANTHER" id="PTHR23417:SF14">
    <property type="entry name" value="PENTACOTRIPEPTIDE-REPEAT REGION OF PRORP DOMAIN-CONTAINING PROTEIN"/>
    <property type="match status" value="1"/>
</dbReference>
<reference evidence="9 10" key="1">
    <citation type="submission" date="2016-04" db="EMBL/GenBank/DDBJ databases">
        <title>Peptidophaga gingivicola gen. nov., sp. nov., isolated from human subgingival plaque.</title>
        <authorList>
            <person name="Beall C.J."/>
            <person name="Mokrzan E.M."/>
            <person name="Griffen A.L."/>
            <person name="Leys E.J."/>
        </authorList>
    </citation>
    <scope>NUCLEOTIDE SEQUENCE [LARGE SCALE GENOMIC DNA]</scope>
    <source>
        <strain evidence="9 10">BA112</strain>
    </source>
</reference>
<dbReference type="InterPro" id="IPR003358">
    <property type="entry name" value="tRNA_(Gua-N-7)_MeTrfase_Trmb"/>
</dbReference>
<dbReference type="GO" id="GO:0008176">
    <property type="term" value="F:tRNA (guanine(46)-N7)-methyltransferase activity"/>
    <property type="evidence" value="ECO:0007669"/>
    <property type="project" value="UniProtKB-UniRule"/>
</dbReference>
<name>A0A179B551_9ACTO</name>
<feature type="region of interest" description="Disordered" evidence="8">
    <location>
        <begin position="1"/>
        <end position="21"/>
    </location>
</feature>
<dbReference type="HAMAP" id="MF_01057">
    <property type="entry name" value="tRNA_methyltr_TrmB"/>
    <property type="match status" value="1"/>
</dbReference>
<evidence type="ECO:0000256" key="7">
    <source>
        <dbReference type="HAMAP-Rule" id="MF_01057"/>
    </source>
</evidence>
<dbReference type="EMBL" id="LVZK01000001">
    <property type="protein sequence ID" value="OAP86822.1"/>
    <property type="molecule type" value="Genomic_DNA"/>
</dbReference>
<feature type="compositionally biased region" description="Basic and acidic residues" evidence="8">
    <location>
        <begin position="1"/>
        <end position="10"/>
    </location>
</feature>
<proteinExistence type="inferred from homology"/>
<feature type="binding site" evidence="7">
    <location>
        <position position="108"/>
    </location>
    <ligand>
        <name>S-adenosyl-L-methionine</name>
        <dbReference type="ChEBI" id="CHEBI:59789"/>
    </ligand>
</feature>
<keyword evidence="3 7" id="KW-0489">Methyltransferase</keyword>
<dbReference type="NCBIfam" id="TIGR00091">
    <property type="entry name" value="tRNA (guanosine(46)-N7)-methyltransferase TrmB"/>
    <property type="match status" value="1"/>
</dbReference>
<dbReference type="Proteomes" id="UP000078368">
    <property type="component" value="Unassembled WGS sequence"/>
</dbReference>
<dbReference type="OrthoDB" id="9802090at2"/>
<organism evidence="9 10">
    <name type="scientific">Peptidiphaga gingivicola</name>
    <dbReference type="NCBI Taxonomy" id="2741497"/>
    <lineage>
        <taxon>Bacteria</taxon>
        <taxon>Bacillati</taxon>
        <taxon>Actinomycetota</taxon>
        <taxon>Actinomycetes</taxon>
        <taxon>Actinomycetales</taxon>
        <taxon>Actinomycetaceae</taxon>
        <taxon>Peptidiphaga</taxon>
    </lineage>
</organism>
<comment type="function">
    <text evidence="2 7">Catalyzes the formation of N(7)-methylguanine at position 46 (m7G46) in tRNA.</text>
</comment>
<protein>
    <recommendedName>
        <fullName evidence="7">tRNA (guanine-N(7)-)-methyltransferase</fullName>
        <ecNumber evidence="7">2.1.1.33</ecNumber>
    </recommendedName>
    <alternativeName>
        <fullName evidence="7">tRNA (guanine(46)-N(7))-methyltransferase</fullName>
    </alternativeName>
    <alternativeName>
        <fullName evidence="7">tRNA(m7G46)-methyltransferase</fullName>
    </alternativeName>
</protein>
<feature type="binding site" evidence="7">
    <location>
        <position position="83"/>
    </location>
    <ligand>
        <name>S-adenosyl-L-methionine</name>
        <dbReference type="ChEBI" id="CHEBI:59789"/>
    </ligand>
</feature>
<dbReference type="InterPro" id="IPR029063">
    <property type="entry name" value="SAM-dependent_MTases_sf"/>
</dbReference>
<dbReference type="PANTHER" id="PTHR23417">
    <property type="entry name" value="3-DEOXY-D-MANNO-OCTULOSONIC-ACID TRANSFERASE/TRNA GUANINE-N 7 - -METHYLTRANSFERASE"/>
    <property type="match status" value="1"/>
</dbReference>
<dbReference type="EC" id="2.1.1.33" evidence="7"/>
<dbReference type="SUPFAM" id="SSF53335">
    <property type="entry name" value="S-adenosyl-L-methionine-dependent methyltransferases"/>
    <property type="match status" value="1"/>
</dbReference>
<dbReference type="AlphaFoldDB" id="A0A179B551"/>
<comment type="caution">
    <text evidence="7">Lacks conserved residue(s) required for the propagation of feature annotation.</text>
</comment>
<evidence type="ECO:0000256" key="5">
    <source>
        <dbReference type="ARBA" id="ARBA00022691"/>
    </source>
</evidence>
<dbReference type="Pfam" id="PF02390">
    <property type="entry name" value="Methyltransf_4"/>
    <property type="match status" value="1"/>
</dbReference>
<evidence type="ECO:0000313" key="10">
    <source>
        <dbReference type="Proteomes" id="UP000078368"/>
    </source>
</evidence>
<feature type="binding site" evidence="7">
    <location>
        <position position="197"/>
    </location>
    <ligand>
        <name>substrate</name>
    </ligand>
</feature>
<keyword evidence="4 7" id="KW-0808">Transferase</keyword>
<dbReference type="PROSITE" id="PS51625">
    <property type="entry name" value="SAM_MT_TRMB"/>
    <property type="match status" value="1"/>
</dbReference>
<gene>
    <name evidence="7" type="primary">trmB</name>
    <name evidence="9" type="ORF">A4H34_06850</name>
</gene>
<feature type="binding site" evidence="7">
    <location>
        <begin position="246"/>
        <end position="249"/>
    </location>
    <ligand>
        <name>substrate</name>
    </ligand>
</feature>
<evidence type="ECO:0000313" key="9">
    <source>
        <dbReference type="EMBL" id="OAP86822.1"/>
    </source>
</evidence>
<feature type="binding site" evidence="7">
    <location>
        <position position="135"/>
    </location>
    <ligand>
        <name>S-adenosyl-L-methionine</name>
        <dbReference type="ChEBI" id="CHEBI:59789"/>
    </ligand>
</feature>
<dbReference type="GO" id="GO:0043527">
    <property type="term" value="C:tRNA methyltransferase complex"/>
    <property type="evidence" value="ECO:0007669"/>
    <property type="project" value="TreeGrafter"/>
</dbReference>
<evidence type="ECO:0000256" key="8">
    <source>
        <dbReference type="SAM" id="MobiDB-lite"/>
    </source>
</evidence>
<feature type="binding site" evidence="7">
    <location>
        <position position="161"/>
    </location>
    <ligand>
        <name>S-adenosyl-L-methionine</name>
        <dbReference type="ChEBI" id="CHEBI:59789"/>
    </ligand>
</feature>
<comment type="pathway">
    <text evidence="7">tRNA modification; N(7)-methylguanine-tRNA biosynthesis.</text>
</comment>
<keyword evidence="5 7" id="KW-0949">S-adenosyl-L-methionine</keyword>
<dbReference type="Gene3D" id="3.40.50.150">
    <property type="entry name" value="Vaccinia Virus protein VP39"/>
    <property type="match status" value="1"/>
</dbReference>
<dbReference type="RefSeq" id="WP_064231476.1">
    <property type="nucleotide sequence ID" value="NZ_LVZK01000001.1"/>
</dbReference>
<comment type="catalytic activity">
    <reaction evidence="1 7">
        <text>guanosine(46) in tRNA + S-adenosyl-L-methionine = N(7)-methylguanosine(46) in tRNA + S-adenosyl-L-homocysteine</text>
        <dbReference type="Rhea" id="RHEA:42708"/>
        <dbReference type="Rhea" id="RHEA-COMP:10188"/>
        <dbReference type="Rhea" id="RHEA-COMP:10189"/>
        <dbReference type="ChEBI" id="CHEBI:57856"/>
        <dbReference type="ChEBI" id="CHEBI:59789"/>
        <dbReference type="ChEBI" id="CHEBI:74269"/>
        <dbReference type="ChEBI" id="CHEBI:74480"/>
        <dbReference type="EC" id="2.1.1.33"/>
    </reaction>
</comment>
<evidence type="ECO:0000256" key="6">
    <source>
        <dbReference type="ARBA" id="ARBA00022694"/>
    </source>
</evidence>
<evidence type="ECO:0000256" key="1">
    <source>
        <dbReference type="ARBA" id="ARBA00000142"/>
    </source>
</evidence>
<evidence type="ECO:0000256" key="2">
    <source>
        <dbReference type="ARBA" id="ARBA00003015"/>
    </source>
</evidence>